<protein>
    <submittedName>
        <fullName evidence="2">Uncharacterized protein</fullName>
    </submittedName>
</protein>
<dbReference type="EMBL" id="JBBCAQ010000018">
    <property type="protein sequence ID" value="KAK7595246.1"/>
    <property type="molecule type" value="Genomic_DNA"/>
</dbReference>
<proteinExistence type="predicted"/>
<keyword evidence="3" id="KW-1185">Reference proteome</keyword>
<evidence type="ECO:0000256" key="1">
    <source>
        <dbReference type="SAM" id="MobiDB-lite"/>
    </source>
</evidence>
<feature type="compositionally biased region" description="Basic and acidic residues" evidence="1">
    <location>
        <begin position="51"/>
        <end position="60"/>
    </location>
</feature>
<comment type="caution">
    <text evidence="2">The sequence shown here is derived from an EMBL/GenBank/DDBJ whole genome shotgun (WGS) entry which is preliminary data.</text>
</comment>
<dbReference type="AlphaFoldDB" id="A0AAN9Y5C6"/>
<feature type="compositionally biased region" description="Polar residues" evidence="1">
    <location>
        <begin position="65"/>
        <end position="78"/>
    </location>
</feature>
<evidence type="ECO:0000313" key="3">
    <source>
        <dbReference type="Proteomes" id="UP001367676"/>
    </source>
</evidence>
<accession>A0AAN9Y5C6</accession>
<organism evidence="2 3">
    <name type="scientific">Parthenolecanium corni</name>
    <dbReference type="NCBI Taxonomy" id="536013"/>
    <lineage>
        <taxon>Eukaryota</taxon>
        <taxon>Metazoa</taxon>
        <taxon>Ecdysozoa</taxon>
        <taxon>Arthropoda</taxon>
        <taxon>Hexapoda</taxon>
        <taxon>Insecta</taxon>
        <taxon>Pterygota</taxon>
        <taxon>Neoptera</taxon>
        <taxon>Paraneoptera</taxon>
        <taxon>Hemiptera</taxon>
        <taxon>Sternorrhyncha</taxon>
        <taxon>Coccoidea</taxon>
        <taxon>Coccidae</taxon>
        <taxon>Parthenolecanium</taxon>
    </lineage>
</organism>
<reference evidence="2 3" key="1">
    <citation type="submission" date="2024-03" db="EMBL/GenBank/DDBJ databases">
        <title>Adaptation during the transition from Ophiocordyceps entomopathogen to insect associate is accompanied by gene loss and intensified selection.</title>
        <authorList>
            <person name="Ward C.M."/>
            <person name="Onetto C.A."/>
            <person name="Borneman A.R."/>
        </authorList>
    </citation>
    <scope>NUCLEOTIDE SEQUENCE [LARGE SCALE GENOMIC DNA]</scope>
    <source>
        <strain evidence="2">AWRI1</strain>
        <tissue evidence="2">Single Adult Female</tissue>
    </source>
</reference>
<feature type="region of interest" description="Disordered" evidence="1">
    <location>
        <begin position="51"/>
        <end position="78"/>
    </location>
</feature>
<gene>
    <name evidence="2" type="ORF">V9T40_013071</name>
</gene>
<name>A0AAN9Y5C6_9HEMI</name>
<sequence length="78" mass="8342">MPFSTSASANTVCSTNHDCRSTTTAAAVAAGRSSTGENTSFQMEHEVKWNHPDVWNHGEPDNPENEAQGTYVSNITAS</sequence>
<dbReference type="Proteomes" id="UP001367676">
    <property type="component" value="Unassembled WGS sequence"/>
</dbReference>
<evidence type="ECO:0000313" key="2">
    <source>
        <dbReference type="EMBL" id="KAK7595246.1"/>
    </source>
</evidence>